<feature type="transmembrane region" description="Helical" evidence="1">
    <location>
        <begin position="25"/>
        <end position="49"/>
    </location>
</feature>
<dbReference type="KEGG" id="tbg:TbgDal_X16190"/>
<evidence type="ECO:0000256" key="1">
    <source>
        <dbReference type="SAM" id="Phobius"/>
    </source>
</evidence>
<dbReference type="EMBL" id="FN554973">
    <property type="protein sequence ID" value="CBH16519.1"/>
    <property type="molecule type" value="Genomic_DNA"/>
</dbReference>
<sequence>MLLEKYHYTYWSALVSIVKAEPRVVGLWMLLWVAVVWYGLFLCCVPLVTVPMWRSALSFIIMHLQTVWLCDVCWLVVVKDLLFSGLVFSFRVCCLPLVLSTFCFSPVSDTSCSSLE</sequence>
<gene>
    <name evidence="2" type="ORF">TbgDal_X16190</name>
</gene>
<keyword evidence="1" id="KW-1133">Transmembrane helix</keyword>
<dbReference type="AlphaFoldDB" id="C9ZZW1"/>
<accession>C9ZZW1</accession>
<evidence type="ECO:0000313" key="3">
    <source>
        <dbReference type="Proteomes" id="UP000002316"/>
    </source>
</evidence>
<feature type="transmembrane region" description="Helical" evidence="1">
    <location>
        <begin position="83"/>
        <end position="104"/>
    </location>
</feature>
<dbReference type="RefSeq" id="XP_011778783.1">
    <property type="nucleotide sequence ID" value="XM_011780481.1"/>
</dbReference>
<evidence type="ECO:0000313" key="2">
    <source>
        <dbReference type="EMBL" id="CBH16519.1"/>
    </source>
</evidence>
<dbReference type="GeneID" id="23864845"/>
<keyword evidence="1" id="KW-0472">Membrane</keyword>
<protein>
    <submittedName>
        <fullName evidence="2">Uncharacterized protein</fullName>
    </submittedName>
</protein>
<organism evidence="2 3">
    <name type="scientific">Trypanosoma brucei gambiense (strain MHOM/CI/86/DAL972)</name>
    <dbReference type="NCBI Taxonomy" id="679716"/>
    <lineage>
        <taxon>Eukaryota</taxon>
        <taxon>Discoba</taxon>
        <taxon>Euglenozoa</taxon>
        <taxon>Kinetoplastea</taxon>
        <taxon>Metakinetoplastina</taxon>
        <taxon>Trypanosomatida</taxon>
        <taxon>Trypanosomatidae</taxon>
        <taxon>Trypanosoma</taxon>
    </lineage>
</organism>
<proteinExistence type="predicted"/>
<name>C9ZZW1_TRYB9</name>
<feature type="transmembrane region" description="Helical" evidence="1">
    <location>
        <begin position="56"/>
        <end position="77"/>
    </location>
</feature>
<dbReference type="Proteomes" id="UP000002316">
    <property type="component" value="Chromosome 10"/>
</dbReference>
<reference evidence="3" key="1">
    <citation type="journal article" date="2010" name="PLoS Negl. Trop. Dis.">
        <title>The genome sequence of Trypanosoma brucei gambiense, causative agent of chronic human african trypanosomiasis.</title>
        <authorList>
            <person name="Jackson A.P."/>
            <person name="Sanders M."/>
            <person name="Berry A."/>
            <person name="McQuillan J."/>
            <person name="Aslett M.A."/>
            <person name="Quail M.A."/>
            <person name="Chukualim B."/>
            <person name="Capewell P."/>
            <person name="MacLeod A."/>
            <person name="Melville S.E."/>
            <person name="Gibson W."/>
            <person name="Barry J.D."/>
            <person name="Berriman M."/>
            <person name="Hertz-Fowler C."/>
        </authorList>
    </citation>
    <scope>NUCLEOTIDE SEQUENCE [LARGE SCALE GENOMIC DNA]</scope>
    <source>
        <strain evidence="3">MHOM/CI/86/DAL972</strain>
    </source>
</reference>
<keyword evidence="1" id="KW-0812">Transmembrane</keyword>